<dbReference type="InterPro" id="IPR012338">
    <property type="entry name" value="Beta-lactam/transpept-like"/>
</dbReference>
<organism evidence="3 4">
    <name type="scientific">Methanofollis fontis</name>
    <dbReference type="NCBI Taxonomy" id="2052832"/>
    <lineage>
        <taxon>Archaea</taxon>
        <taxon>Methanobacteriati</taxon>
        <taxon>Methanobacteriota</taxon>
        <taxon>Stenosarchaea group</taxon>
        <taxon>Methanomicrobia</taxon>
        <taxon>Methanomicrobiales</taxon>
        <taxon>Methanomicrobiaceae</taxon>
        <taxon>Methanofollis</taxon>
    </lineage>
</organism>
<keyword evidence="3" id="KW-0645">Protease</keyword>
<dbReference type="Pfam" id="PF02113">
    <property type="entry name" value="Peptidase_S13"/>
    <property type="match status" value="1"/>
</dbReference>
<evidence type="ECO:0000313" key="3">
    <source>
        <dbReference type="EMBL" id="TAJ45462.1"/>
    </source>
</evidence>
<evidence type="ECO:0000256" key="1">
    <source>
        <dbReference type="ARBA" id="ARBA00006096"/>
    </source>
</evidence>
<dbReference type="GO" id="GO:0000270">
    <property type="term" value="P:peptidoglycan metabolic process"/>
    <property type="evidence" value="ECO:0007669"/>
    <property type="project" value="TreeGrafter"/>
</dbReference>
<dbReference type="EMBL" id="PGCL01000001">
    <property type="protein sequence ID" value="TAJ45462.1"/>
    <property type="molecule type" value="Genomic_DNA"/>
</dbReference>
<dbReference type="Proteomes" id="UP000292580">
    <property type="component" value="Unassembled WGS sequence"/>
</dbReference>
<dbReference type="GO" id="GO:0004185">
    <property type="term" value="F:serine-type carboxypeptidase activity"/>
    <property type="evidence" value="ECO:0007669"/>
    <property type="project" value="InterPro"/>
</dbReference>
<keyword evidence="4" id="KW-1185">Reference proteome</keyword>
<proteinExistence type="inferred from homology"/>
<dbReference type="NCBIfam" id="TIGR00666">
    <property type="entry name" value="PBP4"/>
    <property type="match status" value="1"/>
</dbReference>
<dbReference type="SUPFAM" id="SSF56601">
    <property type="entry name" value="beta-lactamase/transpeptidase-like"/>
    <property type="match status" value="1"/>
</dbReference>
<dbReference type="InterPro" id="IPR000667">
    <property type="entry name" value="Peptidase_S13"/>
</dbReference>
<reference evidence="3 4" key="1">
    <citation type="submission" date="2017-11" db="EMBL/GenBank/DDBJ databases">
        <title>Isolation and Characterization of Methanofollis Species from Methane Seep Offshore SW Taiwan.</title>
        <authorList>
            <person name="Teng N.-H."/>
            <person name="Lai M.-C."/>
            <person name="Chen S.-C."/>
        </authorList>
    </citation>
    <scope>NUCLEOTIDE SEQUENCE [LARGE SCALE GENOMIC DNA]</scope>
    <source>
        <strain evidence="3 4">FWC-SCC2</strain>
    </source>
</reference>
<keyword evidence="3" id="KW-0121">Carboxypeptidase</keyword>
<dbReference type="Gene3D" id="3.40.710.10">
    <property type="entry name" value="DD-peptidase/beta-lactamase superfamily"/>
    <property type="match status" value="2"/>
</dbReference>
<gene>
    <name evidence="3" type="primary">dacB</name>
    <name evidence="3" type="ORF">CUJ86_01645</name>
</gene>
<evidence type="ECO:0000256" key="2">
    <source>
        <dbReference type="ARBA" id="ARBA00022801"/>
    </source>
</evidence>
<dbReference type="GO" id="GO:0006508">
    <property type="term" value="P:proteolysis"/>
    <property type="evidence" value="ECO:0007669"/>
    <property type="project" value="InterPro"/>
</dbReference>
<keyword evidence="2" id="KW-0378">Hydrolase</keyword>
<dbReference type="PANTHER" id="PTHR30023">
    <property type="entry name" value="D-ALANYL-D-ALANINE CARBOXYPEPTIDASE"/>
    <property type="match status" value="1"/>
</dbReference>
<dbReference type="RefSeq" id="WP_130645819.1">
    <property type="nucleotide sequence ID" value="NZ_PGCL01000001.1"/>
</dbReference>
<comment type="similarity">
    <text evidence="1">Belongs to the peptidase S13 family.</text>
</comment>
<evidence type="ECO:0000313" key="4">
    <source>
        <dbReference type="Proteomes" id="UP000292580"/>
    </source>
</evidence>
<dbReference type="Gene3D" id="3.50.80.20">
    <property type="entry name" value="D-Ala-D-Ala carboxypeptidase C, peptidase S13"/>
    <property type="match status" value="1"/>
</dbReference>
<dbReference type="PRINTS" id="PR00922">
    <property type="entry name" value="DADACBPTASE3"/>
</dbReference>
<protein>
    <submittedName>
        <fullName evidence="3">D-alanyl-D-alanine carboxypeptidase/D-alanyl-D-alanine-endopeptidase</fullName>
    </submittedName>
</protein>
<dbReference type="AlphaFoldDB" id="A0A483CYW5"/>
<accession>A0A483CYW5</accession>
<comment type="caution">
    <text evidence="3">The sequence shown here is derived from an EMBL/GenBank/DDBJ whole genome shotgun (WGS) entry which is preliminary data.</text>
</comment>
<name>A0A483CYW5_9EURY</name>
<sequence>MPIQNPETPFPLRSALLAGAVLVVLLFSVCGAGCTGTPPPDDATTPETASAAAFKEQIDAVISQERYAFSTWGMMVRDTATGDVLLAMNEDQLFTPGSTTKVFTVSTALQTLGPDYRFSTPVYRAGDDLVLVASGDLAMGGRAGPDGTLEFTDMDHGDAGAFGGCVLTAGDPLGGLDDLAGQVADAGITTADDVIIDDRLFEETKLAAEGLVTPIVVNDNLIDVTITPGREGEAATIDWRPRSSAYTVECDVTTTAAGSAMTVTVPEYTGQPVIRVSGTVPADAGTVNLTSNVAVPAAFARGLFIDALERAGVAVAAPATGENPSADLPATYGADEQVAKLVSPPFSEYAKVTLKVSQNLYANCLLGIIAAHAGYDTVDAGLFAEGAFLESAGVNPDSLLLADGEGSIKNRISPLAATDLAVFMAGSENYEPLFDAMPILGVDGTLAGGAEPGDPGYGVIHAKTGTSIAGDMKGRLFVYARGLLGYMTTAKGTPITFVIYVNNVPGLESMEDLGDLVTDVNRVAVLIYENL</sequence>
<dbReference type="OrthoDB" id="168177at2157"/>
<dbReference type="PANTHER" id="PTHR30023:SF0">
    <property type="entry name" value="PENICILLIN-SENSITIVE CARBOXYPEPTIDASE A"/>
    <property type="match status" value="1"/>
</dbReference>